<dbReference type="InterPro" id="IPR046348">
    <property type="entry name" value="SIS_dom_sf"/>
</dbReference>
<dbReference type="CDD" id="cd05008">
    <property type="entry name" value="SIS_GlmS_GlmD_1"/>
    <property type="match status" value="1"/>
</dbReference>
<protein>
    <recommendedName>
        <fullName evidence="2">glutamine--fructose-6-phosphate transaminase (isomerizing)</fullName>
        <ecNumber evidence="2">2.6.1.16</ecNumber>
    </recommendedName>
</protein>
<dbReference type="PROSITE" id="PS51464">
    <property type="entry name" value="SIS"/>
    <property type="match status" value="2"/>
</dbReference>
<keyword evidence="4 9" id="KW-0808">Transferase</keyword>
<comment type="catalytic activity">
    <reaction evidence="1">
        <text>D-fructose 6-phosphate + L-glutamine = D-glucosamine 6-phosphate + L-glutamate</text>
        <dbReference type="Rhea" id="RHEA:13237"/>
        <dbReference type="ChEBI" id="CHEBI:29985"/>
        <dbReference type="ChEBI" id="CHEBI:58359"/>
        <dbReference type="ChEBI" id="CHEBI:58725"/>
        <dbReference type="ChEBI" id="CHEBI:61527"/>
        <dbReference type="EC" id="2.6.1.16"/>
    </reaction>
</comment>
<dbReference type="InterPro" id="IPR005855">
    <property type="entry name" value="GFAT"/>
</dbReference>
<dbReference type="EMBL" id="LT981265">
    <property type="protein sequence ID" value="SPC33459.1"/>
    <property type="molecule type" value="Genomic_DNA"/>
</dbReference>
<evidence type="ECO:0000313" key="9">
    <source>
        <dbReference type="EMBL" id="SPC33459.1"/>
    </source>
</evidence>
<sequence>MYTVCSIIAYKGYRDAAPLIVKALSRMEYRGYDSVGIATAHNNSTIMVKKGVGNVGYVNSRLNLDRMHGRVGIGHTRWATHGVVSDINAHPHVSCDGRIAVVHNGIVENYAALKYALASEGHVFRSDTDSEVIAHLLEDAFTEPQSDEEEMLGKLVNVLNLLNGSYSFVALVSNGMLVGARYHEPLIIGLTNPSKDDGDDGGDDSILYADECFIASDVLAFIEYTDKAVFLADGEAFLVRYADASKQRVMVKIFDRNGNVTNKEITQIAWEFADVDKGRFAHYTLKEIHEQRYTIGKAFNASDDRLRELINVLINADRIIVTGSGSSYHAALIAKHLFSKLCMLACDAIVASEFIYSIDTYANNAGKPLLIAISQSGETADVLNAVRIARGKNFRIASIVNAPLSTLARESDIYLSINAGPEIGVAATKSFTAQMALLYRMSIEASRSNGMNPLTLDIGSSNIYVDKILGMEAYISDLAESIKNVNSIYIIAKGIHHVIALEGALKLKELAYVHAEGIHAGELKHGPLALIDGKSIVIALNPMDDTYSDVLASIHEAKARGACIIGVSDSRCNMYDFTLEIPRVDRLLYPLYEVIPLQLLAYHMALKRDCNPDYPRNIAKSVTVK</sequence>
<dbReference type="NCBIfam" id="NF001484">
    <property type="entry name" value="PRK00331.1"/>
    <property type="match status" value="1"/>
</dbReference>
<dbReference type="InterPro" id="IPR001347">
    <property type="entry name" value="SIS_dom"/>
</dbReference>
<dbReference type="Proteomes" id="UP000236248">
    <property type="component" value="Chromosome NCAV"/>
</dbReference>
<dbReference type="GO" id="GO:0006047">
    <property type="term" value="P:UDP-N-acetylglucosamine metabolic process"/>
    <property type="evidence" value="ECO:0007669"/>
    <property type="project" value="TreeGrafter"/>
</dbReference>
<dbReference type="InterPro" id="IPR047084">
    <property type="entry name" value="GFAT_N"/>
</dbReference>
<dbReference type="Gene3D" id="3.60.20.10">
    <property type="entry name" value="Glutamine Phosphoribosylpyrophosphate, subunit 1, domain 1"/>
    <property type="match status" value="1"/>
</dbReference>
<dbReference type="Pfam" id="PF01380">
    <property type="entry name" value="SIS"/>
    <property type="match status" value="2"/>
</dbReference>
<feature type="domain" description="SIS" evidence="8">
    <location>
        <begin position="309"/>
        <end position="453"/>
    </location>
</feature>
<dbReference type="GO" id="GO:0004360">
    <property type="term" value="F:glutamine-fructose-6-phosphate transaminase (isomerizing) activity"/>
    <property type="evidence" value="ECO:0007669"/>
    <property type="project" value="UniProtKB-EC"/>
</dbReference>
<evidence type="ECO:0000256" key="5">
    <source>
        <dbReference type="ARBA" id="ARBA00022737"/>
    </source>
</evidence>
<dbReference type="AlphaFoldDB" id="A0A2K5APB5"/>
<evidence type="ECO:0000256" key="3">
    <source>
        <dbReference type="ARBA" id="ARBA00022576"/>
    </source>
</evidence>
<evidence type="ECO:0000256" key="2">
    <source>
        <dbReference type="ARBA" id="ARBA00012916"/>
    </source>
</evidence>
<dbReference type="EC" id="2.6.1.16" evidence="2"/>
<dbReference type="SUPFAM" id="SSF53697">
    <property type="entry name" value="SIS domain"/>
    <property type="match status" value="1"/>
</dbReference>
<feature type="domain" description="SIS" evidence="8">
    <location>
        <begin position="478"/>
        <end position="615"/>
    </location>
</feature>
<evidence type="ECO:0000313" key="10">
    <source>
        <dbReference type="Proteomes" id="UP000236248"/>
    </source>
</evidence>
<keyword evidence="5" id="KW-0677">Repeat</keyword>
<reference evidence="10" key="1">
    <citation type="submission" date="2018-01" db="EMBL/GenBank/DDBJ databases">
        <authorList>
            <person name="Kerou L M."/>
        </authorList>
    </citation>
    <scope>NUCLEOTIDE SEQUENCE [LARGE SCALE GENOMIC DNA]</scope>
    <source>
        <strain evidence="10">SCU2</strain>
    </source>
</reference>
<evidence type="ECO:0000256" key="6">
    <source>
        <dbReference type="ARBA" id="ARBA00022962"/>
    </source>
</evidence>
<dbReference type="Gene3D" id="3.40.50.10490">
    <property type="entry name" value="Glucose-6-phosphate isomerase like protein, domain 1"/>
    <property type="match status" value="2"/>
</dbReference>
<keyword evidence="3 9" id="KW-0032">Aminotransferase</keyword>
<dbReference type="PANTHER" id="PTHR10937:SF0">
    <property type="entry name" value="GLUTAMINE--FRUCTOSE-6-PHOSPHATE TRANSAMINASE (ISOMERIZING)"/>
    <property type="match status" value="1"/>
</dbReference>
<dbReference type="SUPFAM" id="SSF56235">
    <property type="entry name" value="N-terminal nucleophile aminohydrolases (Ntn hydrolases)"/>
    <property type="match status" value="1"/>
</dbReference>
<dbReference type="InterPro" id="IPR035490">
    <property type="entry name" value="GlmS/FrlB_SIS"/>
</dbReference>
<evidence type="ECO:0000256" key="1">
    <source>
        <dbReference type="ARBA" id="ARBA00001031"/>
    </source>
</evidence>
<dbReference type="InterPro" id="IPR017932">
    <property type="entry name" value="GATase_2_dom"/>
</dbReference>
<dbReference type="GO" id="GO:0006002">
    <property type="term" value="P:fructose 6-phosphate metabolic process"/>
    <property type="evidence" value="ECO:0007669"/>
    <property type="project" value="TreeGrafter"/>
</dbReference>
<dbReference type="GO" id="GO:0097367">
    <property type="term" value="F:carbohydrate derivative binding"/>
    <property type="evidence" value="ECO:0007669"/>
    <property type="project" value="InterPro"/>
</dbReference>
<dbReference type="Pfam" id="PF13522">
    <property type="entry name" value="GATase_6"/>
    <property type="match status" value="1"/>
</dbReference>
<evidence type="ECO:0000256" key="4">
    <source>
        <dbReference type="ARBA" id="ARBA00022679"/>
    </source>
</evidence>
<evidence type="ECO:0000259" key="7">
    <source>
        <dbReference type="PROSITE" id="PS51278"/>
    </source>
</evidence>
<dbReference type="KEGG" id="ncv:NCAV_0262"/>
<accession>A0A2K5APB5</accession>
<dbReference type="PROSITE" id="PS51278">
    <property type="entry name" value="GATASE_TYPE_2"/>
    <property type="match status" value="1"/>
</dbReference>
<dbReference type="CDD" id="cd05009">
    <property type="entry name" value="SIS_GlmS_GlmD_2"/>
    <property type="match status" value="1"/>
</dbReference>
<dbReference type="CDD" id="cd00714">
    <property type="entry name" value="GFAT"/>
    <property type="match status" value="1"/>
</dbReference>
<proteinExistence type="predicted"/>
<feature type="domain" description="Glutamine amidotransferase type-2" evidence="7">
    <location>
        <begin position="5"/>
        <end position="242"/>
    </location>
</feature>
<name>A0A2K5APB5_9ARCH</name>
<organism evidence="9 10">
    <name type="scientific">Candidatus Nitrosocaldus cavascurensis</name>
    <dbReference type="NCBI Taxonomy" id="2058097"/>
    <lineage>
        <taxon>Archaea</taxon>
        <taxon>Nitrososphaerota</taxon>
        <taxon>Nitrososphaeria</taxon>
        <taxon>Candidatus Nitrosocaldales</taxon>
        <taxon>Candidatus Nitrosocaldaceae</taxon>
        <taxon>Candidatus Nitrosocaldus</taxon>
    </lineage>
</organism>
<keyword evidence="10" id="KW-1185">Reference proteome</keyword>
<dbReference type="GO" id="GO:0006487">
    <property type="term" value="P:protein N-linked glycosylation"/>
    <property type="evidence" value="ECO:0007669"/>
    <property type="project" value="TreeGrafter"/>
</dbReference>
<dbReference type="NCBIfam" id="TIGR01135">
    <property type="entry name" value="glmS"/>
    <property type="match status" value="1"/>
</dbReference>
<evidence type="ECO:0000259" key="8">
    <source>
        <dbReference type="PROSITE" id="PS51464"/>
    </source>
</evidence>
<gene>
    <name evidence="9" type="primary">glmS</name>
    <name evidence="9" type="ORF">NCAV_0262</name>
</gene>
<dbReference type="PANTHER" id="PTHR10937">
    <property type="entry name" value="GLUCOSAMINE--FRUCTOSE-6-PHOSPHATE AMINOTRANSFERASE, ISOMERIZING"/>
    <property type="match status" value="1"/>
</dbReference>
<dbReference type="InterPro" id="IPR029055">
    <property type="entry name" value="Ntn_hydrolases_N"/>
</dbReference>
<keyword evidence="6" id="KW-0315">Glutamine amidotransferase</keyword>
<dbReference type="InterPro" id="IPR035466">
    <property type="entry name" value="GlmS/AgaS_SIS"/>
</dbReference>